<dbReference type="InterPro" id="IPR045864">
    <property type="entry name" value="aa-tRNA-synth_II/BPL/LPL"/>
</dbReference>
<evidence type="ECO:0008006" key="3">
    <source>
        <dbReference type="Google" id="ProtNLM"/>
    </source>
</evidence>
<proteinExistence type="predicted"/>
<gene>
    <name evidence="1" type="ORF">AAAT05_08970</name>
</gene>
<accession>A0ABV1IHU2</accession>
<protein>
    <recommendedName>
        <fullName evidence="3">BPL/LPL catalytic domain-containing protein</fullName>
    </recommendedName>
</protein>
<name>A0ABV1IHU2_9ACTN</name>
<organism evidence="1 2">
    <name type="scientific">Paratractidigestivibacter faecalis</name>
    <dbReference type="NCBI Taxonomy" id="2292441"/>
    <lineage>
        <taxon>Bacteria</taxon>
        <taxon>Bacillati</taxon>
        <taxon>Actinomycetota</taxon>
        <taxon>Coriobacteriia</taxon>
        <taxon>Coriobacteriales</taxon>
        <taxon>Atopobiaceae</taxon>
        <taxon>Paratractidigestivibacter</taxon>
    </lineage>
</organism>
<evidence type="ECO:0000313" key="2">
    <source>
        <dbReference type="Proteomes" id="UP001478817"/>
    </source>
</evidence>
<sequence length="209" mass="21571">MPDFIDIVEQARDGAPAGQRNVQLDADTLLVELVVRPAVGMAFLTGVPYAAALGVADALAGLGAAGVGVAWPHDVCGPDGVMATVRTTAGYGEGMFVVCHVALAGVTPQTADALADAVAEGVLARVDQWAEGISQAGRAATPLGPILNELFDRMPLMSKPAEVVYPNGKVAMRGTLVGMDVWGRATIRNEFGRDLDIAPEHASIRAAAE</sequence>
<reference evidence="1 2" key="1">
    <citation type="submission" date="2024-04" db="EMBL/GenBank/DDBJ databases">
        <title>Human intestinal bacterial collection.</title>
        <authorList>
            <person name="Pauvert C."/>
            <person name="Hitch T.C.A."/>
            <person name="Clavel T."/>
        </authorList>
    </citation>
    <scope>NUCLEOTIDE SEQUENCE [LARGE SCALE GENOMIC DNA]</scope>
    <source>
        <strain evidence="1 2">CLA-AA-H197</strain>
    </source>
</reference>
<dbReference type="Gene3D" id="3.30.930.10">
    <property type="entry name" value="Bira Bifunctional Protein, Domain 2"/>
    <property type="match status" value="1"/>
</dbReference>
<dbReference type="Proteomes" id="UP001478817">
    <property type="component" value="Unassembled WGS sequence"/>
</dbReference>
<comment type="caution">
    <text evidence="1">The sequence shown here is derived from an EMBL/GenBank/DDBJ whole genome shotgun (WGS) entry which is preliminary data.</text>
</comment>
<dbReference type="EMBL" id="JBBNGS010000021">
    <property type="protein sequence ID" value="MEQ2638466.1"/>
    <property type="molecule type" value="Genomic_DNA"/>
</dbReference>
<dbReference type="RefSeq" id="WP_349183160.1">
    <property type="nucleotide sequence ID" value="NZ_JBBNGS010000021.1"/>
</dbReference>
<evidence type="ECO:0000313" key="1">
    <source>
        <dbReference type="EMBL" id="MEQ2638466.1"/>
    </source>
</evidence>
<keyword evidence="2" id="KW-1185">Reference proteome</keyword>